<sequence length="255" mass="27493">MTDSTQSERKTSVGAQTLARGLDVLSFIADAQEPQRPADIARVLGLERSAVYRLLRELESSSFVTREPASGRYAIGSGLIALSARVVRRIDLRGMARPFMEQLGQATGETISLHVRQGRTRICIETVPGRHTVSRVVEIGETLPLEVGPSGKVILAFIEPAEMASIVEAQHNEDPAVMYDVLERIRQDGYFAIVGDRSPGVGGLSAPFFNADGIVGALTISGPASRWNHEAQIAVAPEILTASIELSKTLGHRPD</sequence>
<name>A0A1X0A8U2_9MYCO</name>
<evidence type="ECO:0000256" key="2">
    <source>
        <dbReference type="ARBA" id="ARBA00023125"/>
    </source>
</evidence>
<evidence type="ECO:0000259" key="5">
    <source>
        <dbReference type="PROSITE" id="PS51078"/>
    </source>
</evidence>
<evidence type="ECO:0000256" key="1">
    <source>
        <dbReference type="ARBA" id="ARBA00023015"/>
    </source>
</evidence>
<evidence type="ECO:0000256" key="3">
    <source>
        <dbReference type="ARBA" id="ARBA00023163"/>
    </source>
</evidence>
<organism evidence="6 7">
    <name type="scientific">Mycobacterium aquaticum</name>
    <dbReference type="NCBI Taxonomy" id="1927124"/>
    <lineage>
        <taxon>Bacteria</taxon>
        <taxon>Bacillati</taxon>
        <taxon>Actinomycetota</taxon>
        <taxon>Actinomycetes</taxon>
        <taxon>Mycobacteriales</taxon>
        <taxon>Mycobacteriaceae</taxon>
        <taxon>Mycobacterium</taxon>
    </lineage>
</organism>
<evidence type="ECO:0000259" key="4">
    <source>
        <dbReference type="PROSITE" id="PS51077"/>
    </source>
</evidence>
<dbReference type="PROSITE" id="PS51077">
    <property type="entry name" value="HTH_ICLR"/>
    <property type="match status" value="1"/>
</dbReference>
<dbReference type="PROSITE" id="PS51078">
    <property type="entry name" value="ICLR_ED"/>
    <property type="match status" value="1"/>
</dbReference>
<dbReference type="GO" id="GO:0045892">
    <property type="term" value="P:negative regulation of DNA-templated transcription"/>
    <property type="evidence" value="ECO:0007669"/>
    <property type="project" value="TreeGrafter"/>
</dbReference>
<evidence type="ECO:0000313" key="6">
    <source>
        <dbReference type="EMBL" id="ORA26288.1"/>
    </source>
</evidence>
<dbReference type="InterPro" id="IPR029016">
    <property type="entry name" value="GAF-like_dom_sf"/>
</dbReference>
<dbReference type="GO" id="GO:0003700">
    <property type="term" value="F:DNA-binding transcription factor activity"/>
    <property type="evidence" value="ECO:0007669"/>
    <property type="project" value="TreeGrafter"/>
</dbReference>
<dbReference type="Gene3D" id="1.10.10.10">
    <property type="entry name" value="Winged helix-like DNA-binding domain superfamily/Winged helix DNA-binding domain"/>
    <property type="match status" value="1"/>
</dbReference>
<proteinExistence type="predicted"/>
<reference evidence="6 7" key="1">
    <citation type="submission" date="2017-02" db="EMBL/GenBank/DDBJ databases">
        <title>The new phylogeny of genus Mycobacterium.</title>
        <authorList>
            <person name="Tortoli E."/>
            <person name="Trovato A."/>
            <person name="Cirillo D.M."/>
        </authorList>
    </citation>
    <scope>NUCLEOTIDE SEQUENCE [LARGE SCALE GENOMIC DNA]</scope>
    <source>
        <strain evidence="6 7">RW6</strain>
    </source>
</reference>
<dbReference type="SMART" id="SM00346">
    <property type="entry name" value="HTH_ICLR"/>
    <property type="match status" value="1"/>
</dbReference>
<dbReference type="Pfam" id="PF09339">
    <property type="entry name" value="HTH_IclR"/>
    <property type="match status" value="1"/>
</dbReference>
<feature type="domain" description="HTH iclR-type" evidence="4">
    <location>
        <begin position="15"/>
        <end position="77"/>
    </location>
</feature>
<dbReference type="OrthoDB" id="9000968at2"/>
<comment type="caution">
    <text evidence="6">The sequence shown here is derived from an EMBL/GenBank/DDBJ whole genome shotgun (WGS) entry which is preliminary data.</text>
</comment>
<dbReference type="EMBL" id="MVHF01000050">
    <property type="protein sequence ID" value="ORA26288.1"/>
    <property type="molecule type" value="Genomic_DNA"/>
</dbReference>
<keyword evidence="1" id="KW-0805">Transcription regulation</keyword>
<dbReference type="STRING" id="1927124.BST13_32025"/>
<keyword evidence="7" id="KW-1185">Reference proteome</keyword>
<accession>A0A1X0A8U2</accession>
<dbReference type="SUPFAM" id="SSF55781">
    <property type="entry name" value="GAF domain-like"/>
    <property type="match status" value="1"/>
</dbReference>
<dbReference type="InterPro" id="IPR036388">
    <property type="entry name" value="WH-like_DNA-bd_sf"/>
</dbReference>
<gene>
    <name evidence="6" type="ORF">BST13_32025</name>
</gene>
<dbReference type="SUPFAM" id="SSF46785">
    <property type="entry name" value="Winged helix' DNA-binding domain"/>
    <property type="match status" value="1"/>
</dbReference>
<evidence type="ECO:0000313" key="7">
    <source>
        <dbReference type="Proteomes" id="UP000192448"/>
    </source>
</evidence>
<dbReference type="AlphaFoldDB" id="A0A1X0A8U2"/>
<feature type="domain" description="IclR-ED" evidence="5">
    <location>
        <begin position="78"/>
        <end position="252"/>
    </location>
</feature>
<dbReference type="PANTHER" id="PTHR30136">
    <property type="entry name" value="HELIX-TURN-HELIX TRANSCRIPTIONAL REGULATOR, ICLR FAMILY"/>
    <property type="match status" value="1"/>
</dbReference>
<dbReference type="InterPro" id="IPR036390">
    <property type="entry name" value="WH_DNA-bd_sf"/>
</dbReference>
<dbReference type="Pfam" id="PF01614">
    <property type="entry name" value="IclR_C"/>
    <property type="match status" value="1"/>
</dbReference>
<dbReference type="Gene3D" id="3.30.450.40">
    <property type="match status" value="1"/>
</dbReference>
<protein>
    <recommendedName>
        <fullName evidence="8">IclR family transcriptional regulator</fullName>
    </recommendedName>
</protein>
<dbReference type="Proteomes" id="UP000192448">
    <property type="component" value="Unassembled WGS sequence"/>
</dbReference>
<dbReference type="GO" id="GO:0003677">
    <property type="term" value="F:DNA binding"/>
    <property type="evidence" value="ECO:0007669"/>
    <property type="project" value="UniProtKB-KW"/>
</dbReference>
<evidence type="ECO:0008006" key="8">
    <source>
        <dbReference type="Google" id="ProtNLM"/>
    </source>
</evidence>
<keyword evidence="2" id="KW-0238">DNA-binding</keyword>
<keyword evidence="3" id="KW-0804">Transcription</keyword>
<dbReference type="InterPro" id="IPR014757">
    <property type="entry name" value="Tscrpt_reg_IclR_C"/>
</dbReference>
<dbReference type="InterPro" id="IPR050707">
    <property type="entry name" value="HTH_MetabolicPath_Reg"/>
</dbReference>
<dbReference type="RefSeq" id="WP_083169318.1">
    <property type="nucleotide sequence ID" value="NZ_MVHF01000050.1"/>
</dbReference>
<dbReference type="PANTHER" id="PTHR30136:SF24">
    <property type="entry name" value="HTH-TYPE TRANSCRIPTIONAL REPRESSOR ALLR"/>
    <property type="match status" value="1"/>
</dbReference>
<dbReference type="InterPro" id="IPR005471">
    <property type="entry name" value="Tscrpt_reg_IclR_N"/>
</dbReference>